<dbReference type="InterPro" id="IPR014880">
    <property type="entry name" value="SoxZ_dom"/>
</dbReference>
<dbReference type="InterPro" id="IPR013783">
    <property type="entry name" value="Ig-like_fold"/>
</dbReference>
<feature type="chain" id="PRO_5011566628" evidence="1">
    <location>
        <begin position="28"/>
        <end position="273"/>
    </location>
</feature>
<evidence type="ECO:0000313" key="4">
    <source>
        <dbReference type="EMBL" id="SFG78973.1"/>
    </source>
</evidence>
<dbReference type="EMBL" id="FOPM01000011">
    <property type="protein sequence ID" value="SFG78973.1"/>
    <property type="molecule type" value="Genomic_DNA"/>
</dbReference>
<dbReference type="Pfam" id="PF08770">
    <property type="entry name" value="SoxZ"/>
    <property type="match status" value="1"/>
</dbReference>
<feature type="signal peptide" evidence="1">
    <location>
        <begin position="1"/>
        <end position="27"/>
    </location>
</feature>
<dbReference type="InterPro" id="IPR032711">
    <property type="entry name" value="SoxY"/>
</dbReference>
<dbReference type="InterPro" id="IPR038162">
    <property type="entry name" value="SoxY_sf"/>
</dbReference>
<reference evidence="5" key="1">
    <citation type="submission" date="2016-10" db="EMBL/GenBank/DDBJ databases">
        <authorList>
            <person name="Varghese N."/>
            <person name="Submissions S."/>
        </authorList>
    </citation>
    <scope>NUCLEOTIDE SEQUENCE [LARGE SCALE GENOMIC DNA]</scope>
    <source>
        <strain evidence="5">Gh-105</strain>
    </source>
</reference>
<organism evidence="4 5">
    <name type="scientific">Methylobacterium gossipiicola</name>
    <dbReference type="NCBI Taxonomy" id="582675"/>
    <lineage>
        <taxon>Bacteria</taxon>
        <taxon>Pseudomonadati</taxon>
        <taxon>Pseudomonadota</taxon>
        <taxon>Alphaproteobacteria</taxon>
        <taxon>Hyphomicrobiales</taxon>
        <taxon>Methylobacteriaceae</taxon>
        <taxon>Methylobacterium</taxon>
    </lineage>
</organism>
<dbReference type="InterPro" id="IPR014756">
    <property type="entry name" value="Ig_E-set"/>
</dbReference>
<dbReference type="SUPFAM" id="SSF81296">
    <property type="entry name" value="E set domains"/>
    <property type="match status" value="1"/>
</dbReference>
<feature type="domain" description="Ig-like SoxY" evidence="3">
    <location>
        <begin position="45"/>
        <end position="151"/>
    </location>
</feature>
<keyword evidence="1" id="KW-0732">Signal</keyword>
<accession>A0A1I2UPJ3</accession>
<dbReference type="InterPro" id="IPR030831">
    <property type="entry name" value="Fuse-rel_SoxYZ"/>
</dbReference>
<dbReference type="AlphaFoldDB" id="A0A1I2UPJ3"/>
<keyword evidence="5" id="KW-1185">Reference proteome</keyword>
<dbReference type="Gene3D" id="2.60.40.10">
    <property type="entry name" value="Immunoglobulins"/>
    <property type="match status" value="1"/>
</dbReference>
<sequence>MASSRPTTALLAGLTLPILIAAGSAHAAAGDSDNQRAERWGEIKQQIFGDAKIQSGGKAVKIDAPKRADDASLVPITLTVPDKDNVAELSLIIDDNPTPYAAHFVFGPAADPSELKLRVRVNNYTDVHAVAKMKDGTFQEATEYVKASGGCSAPMGMSDEEAMQGMGDMRMKFGETQPGKPVQATLMIRHPNFSGMQMNQVTRDYTPARYIQKITVSYGDKSVFTMDGDISISANPVINFGYLPDGAGPMKVTATDNQGGHWEKSFPVRSASN</sequence>
<dbReference type="Gene3D" id="2.60.40.2470">
    <property type="entry name" value="SoxY domain"/>
    <property type="match status" value="1"/>
</dbReference>
<dbReference type="Proteomes" id="UP000199229">
    <property type="component" value="Unassembled WGS sequence"/>
</dbReference>
<dbReference type="Pfam" id="PF13501">
    <property type="entry name" value="SoxY"/>
    <property type="match status" value="1"/>
</dbReference>
<evidence type="ECO:0000259" key="2">
    <source>
        <dbReference type="Pfam" id="PF08770"/>
    </source>
</evidence>
<evidence type="ECO:0000259" key="3">
    <source>
        <dbReference type="Pfam" id="PF13501"/>
    </source>
</evidence>
<evidence type="ECO:0000256" key="1">
    <source>
        <dbReference type="SAM" id="SignalP"/>
    </source>
</evidence>
<name>A0A1I2UPJ3_9HYPH</name>
<dbReference type="OrthoDB" id="8538315at2"/>
<protein>
    <submittedName>
        <fullName evidence="4">Sulfur-oxidizing protein SoxY</fullName>
    </submittedName>
</protein>
<gene>
    <name evidence="4" type="ORF">SAMN05192565_11170</name>
</gene>
<feature type="domain" description="Sulphur oxidation protein SoxZ" evidence="2">
    <location>
        <begin position="174"/>
        <end position="266"/>
    </location>
</feature>
<dbReference type="RefSeq" id="WP_091972000.1">
    <property type="nucleotide sequence ID" value="NZ_FOPM01000011.1"/>
</dbReference>
<evidence type="ECO:0000313" key="5">
    <source>
        <dbReference type="Proteomes" id="UP000199229"/>
    </source>
</evidence>
<dbReference type="STRING" id="582675.SAMN05192565_11170"/>
<dbReference type="NCBIfam" id="TIGR04557">
    <property type="entry name" value="fuse_rel_SoxYZ"/>
    <property type="match status" value="1"/>
</dbReference>
<proteinExistence type="predicted"/>